<sequence length="119" mass="13057">MSQRMQLTRSLHSASPLPPCKISCSQFTTVGRSDLRVEKEGGRAEGRNLQLLFLCRSSFLTAELSNPRSTASVSLCFLGTIRPFLPIRILTFCIQPLFLSPILVLASSVFVGAGLRTRS</sequence>
<name>A0ABV0VI91_9TELE</name>
<keyword evidence="1" id="KW-1133">Transmembrane helix</keyword>
<proteinExistence type="predicted"/>
<dbReference type="EMBL" id="JAHRIQ010107584">
    <property type="protein sequence ID" value="MEQ2256655.1"/>
    <property type="molecule type" value="Genomic_DNA"/>
</dbReference>
<keyword evidence="3" id="KW-1185">Reference proteome</keyword>
<evidence type="ECO:0000256" key="1">
    <source>
        <dbReference type="SAM" id="Phobius"/>
    </source>
</evidence>
<feature type="transmembrane region" description="Helical" evidence="1">
    <location>
        <begin position="89"/>
        <end position="115"/>
    </location>
</feature>
<dbReference type="Proteomes" id="UP001482620">
    <property type="component" value="Unassembled WGS sequence"/>
</dbReference>
<organism evidence="2 3">
    <name type="scientific">Ilyodon furcidens</name>
    <name type="common">goldbreast splitfin</name>
    <dbReference type="NCBI Taxonomy" id="33524"/>
    <lineage>
        <taxon>Eukaryota</taxon>
        <taxon>Metazoa</taxon>
        <taxon>Chordata</taxon>
        <taxon>Craniata</taxon>
        <taxon>Vertebrata</taxon>
        <taxon>Euteleostomi</taxon>
        <taxon>Actinopterygii</taxon>
        <taxon>Neopterygii</taxon>
        <taxon>Teleostei</taxon>
        <taxon>Neoteleostei</taxon>
        <taxon>Acanthomorphata</taxon>
        <taxon>Ovalentaria</taxon>
        <taxon>Atherinomorphae</taxon>
        <taxon>Cyprinodontiformes</taxon>
        <taxon>Goodeidae</taxon>
        <taxon>Ilyodon</taxon>
    </lineage>
</organism>
<accession>A0ABV0VI91</accession>
<keyword evidence="1" id="KW-0812">Transmembrane</keyword>
<evidence type="ECO:0000313" key="2">
    <source>
        <dbReference type="EMBL" id="MEQ2256655.1"/>
    </source>
</evidence>
<protein>
    <submittedName>
        <fullName evidence="2">Uncharacterized protein</fullName>
    </submittedName>
</protein>
<gene>
    <name evidence="2" type="ORF">ILYODFUR_026315</name>
</gene>
<evidence type="ECO:0000313" key="3">
    <source>
        <dbReference type="Proteomes" id="UP001482620"/>
    </source>
</evidence>
<comment type="caution">
    <text evidence="2">The sequence shown here is derived from an EMBL/GenBank/DDBJ whole genome shotgun (WGS) entry which is preliminary data.</text>
</comment>
<keyword evidence="1" id="KW-0472">Membrane</keyword>
<reference evidence="2 3" key="1">
    <citation type="submission" date="2021-06" db="EMBL/GenBank/DDBJ databases">
        <authorList>
            <person name="Palmer J.M."/>
        </authorList>
    </citation>
    <scope>NUCLEOTIDE SEQUENCE [LARGE SCALE GENOMIC DNA]</scope>
    <source>
        <strain evidence="3">if_2019</strain>
        <tissue evidence="2">Muscle</tissue>
    </source>
</reference>